<dbReference type="SMART" id="SM00342">
    <property type="entry name" value="HTH_ARAC"/>
    <property type="match status" value="1"/>
</dbReference>
<proteinExistence type="predicted"/>
<keyword evidence="2" id="KW-0238">DNA-binding</keyword>
<comment type="caution">
    <text evidence="6">The sequence shown here is derived from an EMBL/GenBank/DDBJ whole genome shotgun (WGS) entry which is preliminary data.</text>
</comment>
<gene>
    <name evidence="6" type="ORF">JK358_37775</name>
</gene>
<feature type="region of interest" description="Disordered" evidence="4">
    <location>
        <begin position="1"/>
        <end position="20"/>
    </location>
</feature>
<feature type="domain" description="HTH araC/xylS-type" evidence="5">
    <location>
        <begin position="173"/>
        <end position="273"/>
    </location>
</feature>
<evidence type="ECO:0000313" key="7">
    <source>
        <dbReference type="Proteomes" id="UP000602198"/>
    </source>
</evidence>
<evidence type="ECO:0000256" key="1">
    <source>
        <dbReference type="ARBA" id="ARBA00023015"/>
    </source>
</evidence>
<evidence type="ECO:0000256" key="3">
    <source>
        <dbReference type="ARBA" id="ARBA00023163"/>
    </source>
</evidence>
<evidence type="ECO:0000259" key="5">
    <source>
        <dbReference type="PROSITE" id="PS01124"/>
    </source>
</evidence>
<dbReference type="InterPro" id="IPR050204">
    <property type="entry name" value="AraC_XylS_family_regulators"/>
</dbReference>
<dbReference type="PANTHER" id="PTHR46796">
    <property type="entry name" value="HTH-TYPE TRANSCRIPTIONAL ACTIVATOR RHAS-RELATED"/>
    <property type="match status" value="1"/>
</dbReference>
<keyword evidence="7" id="KW-1185">Reference proteome</keyword>
<evidence type="ECO:0000256" key="4">
    <source>
        <dbReference type="SAM" id="MobiDB-lite"/>
    </source>
</evidence>
<name>A0ABS1MJD1_9NOCA</name>
<protein>
    <submittedName>
        <fullName evidence="6">AraC family transcriptional regulator</fullName>
    </submittedName>
</protein>
<evidence type="ECO:0000256" key="2">
    <source>
        <dbReference type="ARBA" id="ARBA00023125"/>
    </source>
</evidence>
<dbReference type="PANTHER" id="PTHR46796:SF15">
    <property type="entry name" value="BLL1074 PROTEIN"/>
    <property type="match status" value="1"/>
</dbReference>
<reference evidence="6 7" key="1">
    <citation type="submission" date="2021-01" db="EMBL/GenBank/DDBJ databases">
        <title>WGS of actinomycetes isolated from Thailand.</title>
        <authorList>
            <person name="Thawai C."/>
        </authorList>
    </citation>
    <scope>NUCLEOTIDE SEQUENCE [LARGE SCALE GENOMIC DNA]</scope>
    <source>
        <strain evidence="6 7">LPG 2</strain>
    </source>
</reference>
<organism evidence="6 7">
    <name type="scientific">Nocardia acididurans</name>
    <dbReference type="NCBI Taxonomy" id="2802282"/>
    <lineage>
        <taxon>Bacteria</taxon>
        <taxon>Bacillati</taxon>
        <taxon>Actinomycetota</taxon>
        <taxon>Actinomycetes</taxon>
        <taxon>Mycobacteriales</taxon>
        <taxon>Nocardiaceae</taxon>
        <taxon>Nocardia</taxon>
    </lineage>
</organism>
<accession>A0ABS1MJD1</accession>
<sequence>MSVPPPGAHNRRVRTPNPTAGWEIARPARPSAPGAIAMAGFRIRGDGLSELRAIPHPAVTIVVDFGERPLTVSEAGGGSRSGSLVVGLGFRELRVRADLLEAVQVRLSPLAAREVLGVPLAELGGNVIALEDLWARDAGRLRERLHDAHTWQDRFDLIDSALSQRLRARRSIEPEVAWVWQQIMASHGLARITDLAERTGRSRQQLWSRFGRQIGLSPKRAAMLVRFDHAIHRLADGHPPARVAAVTGYADQAHLHRDIRAFTGATPAAAAAEPWLAADDTAWPTRMVTGVR</sequence>
<dbReference type="InterPro" id="IPR018060">
    <property type="entry name" value="HTH_AraC"/>
</dbReference>
<keyword evidence="3" id="KW-0804">Transcription</keyword>
<dbReference type="EMBL" id="JAERRJ010000025">
    <property type="protein sequence ID" value="MBL1080160.1"/>
    <property type="molecule type" value="Genomic_DNA"/>
</dbReference>
<dbReference type="Pfam" id="PF12833">
    <property type="entry name" value="HTH_18"/>
    <property type="match status" value="1"/>
</dbReference>
<dbReference type="PROSITE" id="PS01124">
    <property type="entry name" value="HTH_ARAC_FAMILY_2"/>
    <property type="match status" value="1"/>
</dbReference>
<dbReference type="Proteomes" id="UP000602198">
    <property type="component" value="Unassembled WGS sequence"/>
</dbReference>
<dbReference type="Gene3D" id="1.10.10.60">
    <property type="entry name" value="Homeodomain-like"/>
    <property type="match status" value="1"/>
</dbReference>
<evidence type="ECO:0000313" key="6">
    <source>
        <dbReference type="EMBL" id="MBL1080160.1"/>
    </source>
</evidence>
<keyword evidence="1" id="KW-0805">Transcription regulation</keyword>